<sequence length="80" mass="9949">MMTNNRTPKNQRMSEEALYEELQKFEPFIQQALRQTSYQEREDLQQELRLKCIEKILTYEPPEVPGFWEYKRRYEQQTDE</sequence>
<dbReference type="EMBL" id="FNNC01000002">
    <property type="protein sequence ID" value="SDW46771.1"/>
    <property type="molecule type" value="Genomic_DNA"/>
</dbReference>
<evidence type="ECO:0000313" key="2">
    <source>
        <dbReference type="EMBL" id="SDW46771.1"/>
    </source>
</evidence>
<keyword evidence="3" id="KW-1185">Reference proteome</keyword>
<evidence type="ECO:0000259" key="1">
    <source>
        <dbReference type="Pfam" id="PF12645"/>
    </source>
</evidence>
<proteinExistence type="predicted"/>
<feature type="domain" description="Helix-turn-helix conjugative transposon-like" evidence="1">
    <location>
        <begin position="16"/>
        <end position="60"/>
    </location>
</feature>
<dbReference type="STRING" id="1122204.SAMN05421781_1556"/>
<reference evidence="2 3" key="1">
    <citation type="submission" date="2016-10" db="EMBL/GenBank/DDBJ databases">
        <authorList>
            <person name="de Groot N.N."/>
        </authorList>
    </citation>
    <scope>NUCLEOTIDE SEQUENCE [LARGE SCALE GENOMIC DNA]</scope>
    <source>
        <strain evidence="2 3">DSM 23126</strain>
    </source>
</reference>
<dbReference type="Pfam" id="PF12645">
    <property type="entry name" value="HTH_16"/>
    <property type="match status" value="1"/>
</dbReference>
<accession>A0A1H2TSE1</accession>
<gene>
    <name evidence="2" type="ORF">SAMN05421781_1556</name>
</gene>
<dbReference type="InterPro" id="IPR024760">
    <property type="entry name" value="HTH_dom_conjug_TS-like"/>
</dbReference>
<dbReference type="AlphaFoldDB" id="A0A1H2TSE1"/>
<evidence type="ECO:0000313" key="3">
    <source>
        <dbReference type="Proteomes" id="UP000199488"/>
    </source>
</evidence>
<dbReference type="Proteomes" id="UP000199488">
    <property type="component" value="Unassembled WGS sequence"/>
</dbReference>
<protein>
    <submittedName>
        <fullName evidence="2">Helix-turn-helix domain-containing protein</fullName>
    </submittedName>
</protein>
<organism evidence="2 3">
    <name type="scientific">Marinococcus luteus</name>
    <dbReference type="NCBI Taxonomy" id="1122204"/>
    <lineage>
        <taxon>Bacteria</taxon>
        <taxon>Bacillati</taxon>
        <taxon>Bacillota</taxon>
        <taxon>Bacilli</taxon>
        <taxon>Bacillales</taxon>
        <taxon>Bacillaceae</taxon>
        <taxon>Marinococcus</taxon>
    </lineage>
</organism>
<name>A0A1H2TSE1_9BACI</name>